<keyword evidence="3" id="KW-1185">Reference proteome</keyword>
<comment type="caution">
    <text evidence="2">The sequence shown here is derived from an EMBL/GenBank/DDBJ whole genome shotgun (WGS) entry which is preliminary data.</text>
</comment>
<dbReference type="Proteomes" id="UP000646745">
    <property type="component" value="Unassembled WGS sequence"/>
</dbReference>
<dbReference type="EMBL" id="BMZI01000005">
    <property type="protein sequence ID" value="GHB25778.1"/>
    <property type="molecule type" value="Genomic_DNA"/>
</dbReference>
<feature type="region of interest" description="Disordered" evidence="1">
    <location>
        <begin position="1"/>
        <end position="41"/>
    </location>
</feature>
<accession>A0ABQ3E4F0</accession>
<reference evidence="3" key="1">
    <citation type="journal article" date="2019" name="Int. J. Syst. Evol. Microbiol.">
        <title>The Global Catalogue of Microorganisms (GCM) 10K type strain sequencing project: providing services to taxonomists for standard genome sequencing and annotation.</title>
        <authorList>
            <consortium name="The Broad Institute Genomics Platform"/>
            <consortium name="The Broad Institute Genome Sequencing Center for Infectious Disease"/>
            <person name="Wu L."/>
            <person name="Ma J."/>
        </authorList>
    </citation>
    <scope>NUCLEOTIDE SEQUENCE [LARGE SCALE GENOMIC DNA]</scope>
    <source>
        <strain evidence="3">KCTC 32998</strain>
    </source>
</reference>
<gene>
    <name evidence="2" type="ORF">GCM10009038_26110</name>
</gene>
<evidence type="ECO:0000256" key="1">
    <source>
        <dbReference type="SAM" id="MobiDB-lite"/>
    </source>
</evidence>
<protein>
    <submittedName>
        <fullName evidence="2">Uncharacterized protein</fullName>
    </submittedName>
</protein>
<dbReference type="RefSeq" id="WP_268249106.1">
    <property type="nucleotide sequence ID" value="NZ_BMZI01000005.1"/>
</dbReference>
<feature type="compositionally biased region" description="Basic and acidic residues" evidence="1">
    <location>
        <begin position="1"/>
        <end position="23"/>
    </location>
</feature>
<evidence type="ECO:0000313" key="2">
    <source>
        <dbReference type="EMBL" id="GHB25778.1"/>
    </source>
</evidence>
<organism evidence="2 3">
    <name type="scientific">Salinicola rhizosphaerae</name>
    <dbReference type="NCBI Taxonomy" id="1443141"/>
    <lineage>
        <taxon>Bacteria</taxon>
        <taxon>Pseudomonadati</taxon>
        <taxon>Pseudomonadota</taxon>
        <taxon>Gammaproteobacteria</taxon>
        <taxon>Oceanospirillales</taxon>
        <taxon>Halomonadaceae</taxon>
        <taxon>Salinicola</taxon>
    </lineage>
</organism>
<name>A0ABQ3E4F0_9GAMM</name>
<sequence length="41" mass="4729">MKITQEVRERFGTAASNEKEEGLKAQAQRFQNEGGELYREV</sequence>
<evidence type="ECO:0000313" key="3">
    <source>
        <dbReference type="Proteomes" id="UP000646745"/>
    </source>
</evidence>
<proteinExistence type="predicted"/>